<evidence type="ECO:0000256" key="10">
    <source>
        <dbReference type="ARBA" id="ARBA00075110"/>
    </source>
</evidence>
<comment type="catalytic activity">
    <reaction evidence="5">
        <text>[molybdopterin-synthase sulfur-carrier protein]-C-terminal Gly-Gly + ATP + H(+) = [molybdopterin-synthase sulfur-carrier protein]-C-terminal Gly-Gly-AMP + diphosphate</text>
        <dbReference type="Rhea" id="RHEA:43616"/>
        <dbReference type="Rhea" id="RHEA-COMP:12159"/>
        <dbReference type="Rhea" id="RHEA-COMP:12202"/>
        <dbReference type="ChEBI" id="CHEBI:15378"/>
        <dbReference type="ChEBI" id="CHEBI:30616"/>
        <dbReference type="ChEBI" id="CHEBI:33019"/>
        <dbReference type="ChEBI" id="CHEBI:90618"/>
        <dbReference type="ChEBI" id="CHEBI:90778"/>
        <dbReference type="EC" id="2.7.7.80"/>
    </reaction>
</comment>
<dbReference type="Proteomes" id="UP000541352">
    <property type="component" value="Unassembled WGS sequence"/>
</dbReference>
<dbReference type="GO" id="GO:0008641">
    <property type="term" value="F:ubiquitin-like modifier activating enzyme activity"/>
    <property type="evidence" value="ECO:0007669"/>
    <property type="project" value="InterPro"/>
</dbReference>
<evidence type="ECO:0000256" key="3">
    <source>
        <dbReference type="ARBA" id="ARBA00022741"/>
    </source>
</evidence>
<dbReference type="GO" id="GO:0004792">
    <property type="term" value="F:thiosulfate-cyanide sulfurtransferase activity"/>
    <property type="evidence" value="ECO:0007669"/>
    <property type="project" value="TreeGrafter"/>
</dbReference>
<dbReference type="Gene3D" id="3.40.250.10">
    <property type="entry name" value="Rhodanese-like domain"/>
    <property type="match status" value="1"/>
</dbReference>
<proteinExistence type="inferred from homology"/>
<keyword evidence="14" id="KW-0548">Nucleotidyltransferase</keyword>
<dbReference type="Pfam" id="PF00581">
    <property type="entry name" value="Rhodanese"/>
    <property type="match status" value="1"/>
</dbReference>
<dbReference type="PANTHER" id="PTHR10953">
    <property type="entry name" value="UBIQUITIN-ACTIVATING ENZYME E1"/>
    <property type="match status" value="1"/>
</dbReference>
<gene>
    <name evidence="14" type="ORF">FHS57_002415</name>
</gene>
<evidence type="ECO:0000256" key="11">
    <source>
        <dbReference type="ARBA" id="ARBA00075328"/>
    </source>
</evidence>
<dbReference type="InterPro" id="IPR001763">
    <property type="entry name" value="Rhodanese-like_dom"/>
</dbReference>
<evidence type="ECO:0000313" key="15">
    <source>
        <dbReference type="Proteomes" id="UP000541352"/>
    </source>
</evidence>
<evidence type="ECO:0000259" key="13">
    <source>
        <dbReference type="PROSITE" id="PS50206"/>
    </source>
</evidence>
<dbReference type="GO" id="GO:0005524">
    <property type="term" value="F:ATP binding"/>
    <property type="evidence" value="ECO:0007669"/>
    <property type="project" value="UniProtKB-KW"/>
</dbReference>
<evidence type="ECO:0000256" key="8">
    <source>
        <dbReference type="ARBA" id="ARBA00066884"/>
    </source>
</evidence>
<keyword evidence="15" id="KW-1185">Reference proteome</keyword>
<comment type="caution">
    <text evidence="14">The sequence shown here is derived from an EMBL/GenBank/DDBJ whole genome shotgun (WGS) entry which is preliminary data.</text>
</comment>
<dbReference type="SMART" id="SM00450">
    <property type="entry name" value="RHOD"/>
    <property type="match status" value="1"/>
</dbReference>
<dbReference type="PROSITE" id="PS50206">
    <property type="entry name" value="RHODANESE_3"/>
    <property type="match status" value="1"/>
</dbReference>
<evidence type="ECO:0000256" key="4">
    <source>
        <dbReference type="ARBA" id="ARBA00022840"/>
    </source>
</evidence>
<protein>
    <recommendedName>
        <fullName evidence="9">Molybdopterin-synthase adenylyltransferase</fullName>
        <ecNumber evidence="8">2.7.7.80</ecNumber>
    </recommendedName>
    <alternativeName>
        <fullName evidence="12">MoaD protein adenylase</fullName>
    </alternativeName>
    <alternativeName>
        <fullName evidence="10">Molybdopterin-converting factor subunit 1 adenylase</fullName>
    </alternativeName>
    <alternativeName>
        <fullName evidence="11">Sulfur carrier protein MoaD adenylyltransferase</fullName>
    </alternativeName>
</protein>
<comment type="subunit">
    <text evidence="7">Homodimer. Forms a stable heterotetrameric complex of 2 MoeB and 2 MoaD during adenylation of MoaD.</text>
</comment>
<dbReference type="InterPro" id="IPR036873">
    <property type="entry name" value="Rhodanese-like_dom_sf"/>
</dbReference>
<dbReference type="CDD" id="cd00757">
    <property type="entry name" value="ThiF_MoeB_HesA_family"/>
    <property type="match status" value="1"/>
</dbReference>
<name>A0A7W6EQ92_9BACT</name>
<keyword evidence="4" id="KW-0067">ATP-binding</keyword>
<organism evidence="14 15">
    <name type="scientific">Runella defluvii</name>
    <dbReference type="NCBI Taxonomy" id="370973"/>
    <lineage>
        <taxon>Bacteria</taxon>
        <taxon>Pseudomonadati</taxon>
        <taxon>Bacteroidota</taxon>
        <taxon>Cytophagia</taxon>
        <taxon>Cytophagales</taxon>
        <taxon>Spirosomataceae</taxon>
        <taxon>Runella</taxon>
    </lineage>
</organism>
<dbReference type="InterPro" id="IPR045886">
    <property type="entry name" value="ThiF/MoeB/HesA"/>
</dbReference>
<evidence type="ECO:0000256" key="6">
    <source>
        <dbReference type="ARBA" id="ARBA00055169"/>
    </source>
</evidence>
<evidence type="ECO:0000256" key="1">
    <source>
        <dbReference type="ARBA" id="ARBA00009919"/>
    </source>
</evidence>
<comment type="function">
    <text evidence="6">Catalyzes the adenylation by ATP of the carboxyl group of the C-terminal glycine of sulfur carrier protein MoaD.</text>
</comment>
<dbReference type="NCBIfam" id="NF004281">
    <property type="entry name" value="PRK05690.1"/>
    <property type="match status" value="1"/>
</dbReference>
<dbReference type="GO" id="GO:0061605">
    <property type="term" value="F:molybdopterin-synthase adenylyltransferase activity"/>
    <property type="evidence" value="ECO:0007669"/>
    <property type="project" value="UniProtKB-EC"/>
</dbReference>
<evidence type="ECO:0000256" key="9">
    <source>
        <dbReference type="ARBA" id="ARBA00073635"/>
    </source>
</evidence>
<comment type="similarity">
    <text evidence="1">Belongs to the HesA/MoeB/ThiF family.</text>
</comment>
<evidence type="ECO:0000256" key="5">
    <source>
        <dbReference type="ARBA" id="ARBA00052218"/>
    </source>
</evidence>
<evidence type="ECO:0000256" key="12">
    <source>
        <dbReference type="ARBA" id="ARBA00078531"/>
    </source>
</evidence>
<dbReference type="Gene3D" id="3.40.50.720">
    <property type="entry name" value="NAD(P)-binding Rossmann-like Domain"/>
    <property type="match status" value="1"/>
</dbReference>
<dbReference type="GO" id="GO:0005829">
    <property type="term" value="C:cytosol"/>
    <property type="evidence" value="ECO:0007669"/>
    <property type="project" value="TreeGrafter"/>
</dbReference>
<feature type="domain" description="Rhodanese" evidence="13">
    <location>
        <begin position="277"/>
        <end position="357"/>
    </location>
</feature>
<accession>A0A7W6EQ92</accession>
<keyword evidence="3" id="KW-0547">Nucleotide-binding</keyword>
<dbReference type="Pfam" id="PF00899">
    <property type="entry name" value="ThiF"/>
    <property type="match status" value="1"/>
</dbReference>
<dbReference type="InterPro" id="IPR035985">
    <property type="entry name" value="Ubiquitin-activating_enz"/>
</dbReference>
<dbReference type="RefSeq" id="WP_183973826.1">
    <property type="nucleotide sequence ID" value="NZ_JACIBY010000004.1"/>
</dbReference>
<keyword evidence="2 14" id="KW-0808">Transferase</keyword>
<dbReference type="GO" id="GO:0008146">
    <property type="term" value="F:sulfotransferase activity"/>
    <property type="evidence" value="ECO:0007669"/>
    <property type="project" value="TreeGrafter"/>
</dbReference>
<dbReference type="FunFam" id="3.40.50.720:FF:000033">
    <property type="entry name" value="Adenylyltransferase and sulfurtransferase MOCS3"/>
    <property type="match status" value="1"/>
</dbReference>
<dbReference type="AlphaFoldDB" id="A0A7W6EQ92"/>
<dbReference type="InterPro" id="IPR000594">
    <property type="entry name" value="ThiF_NAD_FAD-bd"/>
</dbReference>
<dbReference type="CDD" id="cd00158">
    <property type="entry name" value="RHOD"/>
    <property type="match status" value="1"/>
</dbReference>
<sequence>MLTPEELKRYSRHLLIPDIGIEGQQKLKAARVLVIGCGGLGSPILLYLAAAGVGTIGIVDGDRVDDSNLQRQIMYGSESVGKPKVEETQRRLQSLNSFVQVNPYFENLTSQNALSIIESYDFVVDGSDNFPTRYLVNDACLLLHKPLIYGAIYRFEGQVAVFNYQNGPNYRDLFPTPPPPELAPNCAEAGVLGVLPGIIGCLQANEALKLITGIGDVLSGKLFIMDALTMISRTIRIPKLPERPTVTQLIDYEAFCGITNDIESDISPEELQELINKGIDFQLIDVREPHEYELDNLGGELMPLSRLEEFVPLIQRNKRVVVHCQSGMRSQKAIAQLKDKFGFSQLSNLVGGIVAYRKL</sequence>
<reference evidence="14 15" key="1">
    <citation type="submission" date="2020-08" db="EMBL/GenBank/DDBJ databases">
        <title>Genomic Encyclopedia of Type Strains, Phase IV (KMG-IV): sequencing the most valuable type-strain genomes for metagenomic binning, comparative biology and taxonomic classification.</title>
        <authorList>
            <person name="Goeker M."/>
        </authorList>
    </citation>
    <scope>NUCLEOTIDE SEQUENCE [LARGE SCALE GENOMIC DNA]</scope>
    <source>
        <strain evidence="14 15">DSM 17976</strain>
    </source>
</reference>
<evidence type="ECO:0000256" key="7">
    <source>
        <dbReference type="ARBA" id="ARBA00063809"/>
    </source>
</evidence>
<evidence type="ECO:0000313" key="14">
    <source>
        <dbReference type="EMBL" id="MBB3838410.1"/>
    </source>
</evidence>
<dbReference type="EMBL" id="JACIBY010000004">
    <property type="protein sequence ID" value="MBB3838410.1"/>
    <property type="molecule type" value="Genomic_DNA"/>
</dbReference>
<dbReference type="PANTHER" id="PTHR10953:SF102">
    <property type="entry name" value="ADENYLYLTRANSFERASE AND SULFURTRANSFERASE MOCS3"/>
    <property type="match status" value="1"/>
</dbReference>
<evidence type="ECO:0000256" key="2">
    <source>
        <dbReference type="ARBA" id="ARBA00022679"/>
    </source>
</evidence>
<dbReference type="EC" id="2.7.7.80" evidence="8"/>
<dbReference type="SUPFAM" id="SSF69572">
    <property type="entry name" value="Activating enzymes of the ubiquitin-like proteins"/>
    <property type="match status" value="1"/>
</dbReference>